<dbReference type="AlphaFoldDB" id="A0A8J2SCS4"/>
<keyword evidence="1" id="KW-0805">Transcription regulation</keyword>
<name>A0A8J2SCS4_9STRA</name>
<protein>
    <recommendedName>
        <fullName evidence="5">Multiprotein bridging factor 1 N-terminal domain-containing protein</fullName>
    </recommendedName>
</protein>
<evidence type="ECO:0000313" key="6">
    <source>
        <dbReference type="EMBL" id="CAH0370193.1"/>
    </source>
</evidence>
<feature type="region of interest" description="Disordered" evidence="4">
    <location>
        <begin position="1"/>
        <end position="74"/>
    </location>
</feature>
<keyword evidence="2" id="KW-0238">DNA-binding</keyword>
<feature type="compositionally biased region" description="Polar residues" evidence="4">
    <location>
        <begin position="48"/>
        <end position="57"/>
    </location>
</feature>
<dbReference type="InterPro" id="IPR013729">
    <property type="entry name" value="MBF1_N"/>
</dbReference>
<gene>
    <name evidence="6" type="ORF">PECAL_3P00640</name>
</gene>
<feature type="domain" description="Multiprotein bridging factor 1 N-terminal" evidence="5">
    <location>
        <begin position="10"/>
        <end position="87"/>
    </location>
</feature>
<keyword evidence="7" id="KW-1185">Reference proteome</keyword>
<dbReference type="Proteomes" id="UP000789595">
    <property type="component" value="Unassembled WGS sequence"/>
</dbReference>
<evidence type="ECO:0000259" key="5">
    <source>
        <dbReference type="Pfam" id="PF08523"/>
    </source>
</evidence>
<dbReference type="EMBL" id="CAKKNE010000003">
    <property type="protein sequence ID" value="CAH0370193.1"/>
    <property type="molecule type" value="Genomic_DNA"/>
</dbReference>
<dbReference type="Gene3D" id="1.10.260.40">
    <property type="entry name" value="lambda repressor-like DNA-binding domains"/>
    <property type="match status" value="1"/>
</dbReference>
<evidence type="ECO:0000256" key="4">
    <source>
        <dbReference type="SAM" id="MobiDB-lite"/>
    </source>
</evidence>
<dbReference type="Pfam" id="PF08523">
    <property type="entry name" value="MBF1"/>
    <property type="match status" value="1"/>
</dbReference>
<sequence>MSNFGGNAGQDWETVNVGRSTKPFKKPTQGDKKQSLTSAQRSGAAVSQARQFATANKSVGGHGPMGTSAGAGARKLAEETETFKVQKTGLAFGKALMQARMAKKPRPRRTSARRSTKPQVIQQYEQGKAVPNPAIISKLERALGAKLPRPPKVKKVCVVEAKGAGREAVIAALTKLTATCQSDRGAWQALAEAHAAAYRFSDAIFCYEELTFLTPTEKRVYFAKSLELLGPKHNPRAATGLLLTCSAIKLDVRGRKSDPDDELNAALGSLAASKLKAAYANVDPFLRECNEKLLAAHAPPYARLLPKKNEETVSATTVAVEKLVVDDIAQE</sequence>
<evidence type="ECO:0000256" key="3">
    <source>
        <dbReference type="ARBA" id="ARBA00023163"/>
    </source>
</evidence>
<dbReference type="GO" id="GO:0003677">
    <property type="term" value="F:DNA binding"/>
    <property type="evidence" value="ECO:0007669"/>
    <property type="project" value="UniProtKB-KW"/>
</dbReference>
<proteinExistence type="predicted"/>
<dbReference type="InterPro" id="IPR001387">
    <property type="entry name" value="Cro/C1-type_HTH"/>
</dbReference>
<accession>A0A8J2SCS4</accession>
<feature type="compositionally biased region" description="Basic residues" evidence="4">
    <location>
        <begin position="101"/>
        <end position="116"/>
    </location>
</feature>
<evidence type="ECO:0000256" key="2">
    <source>
        <dbReference type="ARBA" id="ARBA00023125"/>
    </source>
</evidence>
<dbReference type="GO" id="GO:0005634">
    <property type="term" value="C:nucleus"/>
    <property type="evidence" value="ECO:0007669"/>
    <property type="project" value="TreeGrafter"/>
</dbReference>
<organism evidence="6 7">
    <name type="scientific">Pelagomonas calceolata</name>
    <dbReference type="NCBI Taxonomy" id="35677"/>
    <lineage>
        <taxon>Eukaryota</taxon>
        <taxon>Sar</taxon>
        <taxon>Stramenopiles</taxon>
        <taxon>Ochrophyta</taxon>
        <taxon>Pelagophyceae</taxon>
        <taxon>Pelagomonadales</taxon>
        <taxon>Pelagomonadaceae</taxon>
        <taxon>Pelagomonas</taxon>
    </lineage>
</organism>
<dbReference type="SUPFAM" id="SSF47413">
    <property type="entry name" value="lambda repressor-like DNA-binding domains"/>
    <property type="match status" value="1"/>
</dbReference>
<dbReference type="CDD" id="cd00093">
    <property type="entry name" value="HTH_XRE"/>
    <property type="match status" value="1"/>
</dbReference>
<evidence type="ECO:0000313" key="7">
    <source>
        <dbReference type="Proteomes" id="UP000789595"/>
    </source>
</evidence>
<dbReference type="OrthoDB" id="10253401at2759"/>
<reference evidence="6" key="1">
    <citation type="submission" date="2021-11" db="EMBL/GenBank/DDBJ databases">
        <authorList>
            <consortium name="Genoscope - CEA"/>
            <person name="William W."/>
        </authorList>
    </citation>
    <scope>NUCLEOTIDE SEQUENCE</scope>
</reference>
<feature type="region of interest" description="Disordered" evidence="4">
    <location>
        <begin position="99"/>
        <end position="124"/>
    </location>
</feature>
<comment type="caution">
    <text evidence="6">The sequence shown here is derived from an EMBL/GenBank/DDBJ whole genome shotgun (WGS) entry which is preliminary data.</text>
</comment>
<keyword evidence="3" id="KW-0804">Transcription</keyword>
<dbReference type="PANTHER" id="PTHR10245:SF15">
    <property type="entry name" value="ENDOTHELIAL DIFFERENTIATION-RELATED FACTOR 1"/>
    <property type="match status" value="1"/>
</dbReference>
<dbReference type="PANTHER" id="PTHR10245">
    <property type="entry name" value="ENDOTHELIAL DIFFERENTIATION-RELATED FACTOR 1 MULTIPROTEIN BRIDGING FACTOR 1"/>
    <property type="match status" value="1"/>
</dbReference>
<evidence type="ECO:0000256" key="1">
    <source>
        <dbReference type="ARBA" id="ARBA00023015"/>
    </source>
</evidence>
<dbReference type="InterPro" id="IPR010982">
    <property type="entry name" value="Lambda_DNA-bd_dom_sf"/>
</dbReference>